<protein>
    <recommendedName>
        <fullName evidence="4">Secreted protein</fullName>
    </recommendedName>
</protein>
<evidence type="ECO:0000313" key="2">
    <source>
        <dbReference type="EMBL" id="MBF4554384.1"/>
    </source>
</evidence>
<accession>A0ABR9ZM94</accession>
<reference evidence="2 3" key="1">
    <citation type="submission" date="2020-10" db="EMBL/GenBank/DDBJ databases">
        <title>Novel species in genus Corynebacterium.</title>
        <authorList>
            <person name="Zhang G."/>
        </authorList>
    </citation>
    <scope>NUCLEOTIDE SEQUENCE [LARGE SCALE GENOMIC DNA]</scope>
    <source>
        <strain evidence="2 3">DSM 45110</strain>
    </source>
</reference>
<dbReference type="Proteomes" id="UP000635902">
    <property type="component" value="Unassembled WGS sequence"/>
</dbReference>
<evidence type="ECO:0008006" key="4">
    <source>
        <dbReference type="Google" id="ProtNLM"/>
    </source>
</evidence>
<keyword evidence="3" id="KW-1185">Reference proteome</keyword>
<keyword evidence="1" id="KW-0732">Signal</keyword>
<sequence>MKRSTIIIASVVALFVLLGGLAWAAASLTSNEPEQPPAPASDADQRIDPASNDVFVAAEGVMAALLSMRPAEQESPYDQYATVQDRLSGRLLRVAQNPPTDDMSKKTWPEQWEDWARSGDRVQGFVTRAPGTEPAAEDATTAEVTVDMEQKVIHPDGDMTPYRSSVATVSMVKEEGVWKAENYQIRHVNF</sequence>
<proteinExistence type="predicted"/>
<comment type="caution">
    <text evidence="2">The sequence shown here is derived from an EMBL/GenBank/DDBJ whole genome shotgun (WGS) entry which is preliminary data.</text>
</comment>
<organism evidence="2 3">
    <name type="scientific">Corynebacterium suicordis DSM 45110</name>
    <dbReference type="NCBI Taxonomy" id="1121369"/>
    <lineage>
        <taxon>Bacteria</taxon>
        <taxon>Bacillati</taxon>
        <taxon>Actinomycetota</taxon>
        <taxon>Actinomycetes</taxon>
        <taxon>Mycobacteriales</taxon>
        <taxon>Corynebacteriaceae</taxon>
        <taxon>Corynebacterium</taxon>
    </lineage>
</organism>
<dbReference type="EMBL" id="JADKMY010000004">
    <property type="protein sequence ID" value="MBF4554384.1"/>
    <property type="molecule type" value="Genomic_DNA"/>
</dbReference>
<name>A0ABR9ZM94_9CORY</name>
<feature type="chain" id="PRO_5046267020" description="Secreted protein" evidence="1">
    <location>
        <begin position="25"/>
        <end position="190"/>
    </location>
</feature>
<evidence type="ECO:0000313" key="3">
    <source>
        <dbReference type="Proteomes" id="UP000635902"/>
    </source>
</evidence>
<dbReference type="RefSeq" id="WP_194557292.1">
    <property type="nucleotide sequence ID" value="NZ_JADKMY010000004.1"/>
</dbReference>
<evidence type="ECO:0000256" key="1">
    <source>
        <dbReference type="SAM" id="SignalP"/>
    </source>
</evidence>
<feature type="signal peptide" evidence="1">
    <location>
        <begin position="1"/>
        <end position="24"/>
    </location>
</feature>
<gene>
    <name evidence="2" type="ORF">IRY30_09910</name>
</gene>